<keyword evidence="1" id="KW-0472">Membrane</keyword>
<dbReference type="RefSeq" id="WP_025058511.1">
    <property type="nucleotide sequence ID" value="NZ_JAMC01000004.1"/>
</dbReference>
<dbReference type="Proteomes" id="UP000027734">
    <property type="component" value="Unassembled WGS sequence"/>
</dbReference>
<evidence type="ECO:0000256" key="1">
    <source>
        <dbReference type="SAM" id="Phobius"/>
    </source>
</evidence>
<keyword evidence="3" id="KW-1185">Reference proteome</keyword>
<dbReference type="AlphaFoldDB" id="A0A073IH36"/>
<gene>
    <name evidence="2" type="ORF">DSW25_12655</name>
</gene>
<sequence>MKHTILNYFKDTDGAVTVDWVVLTAAVVGLGYMAAVNVATGTTDMGDNLETFLTTERPFIQNE</sequence>
<keyword evidence="1" id="KW-1133">Transmembrane helix</keyword>
<evidence type="ECO:0000313" key="3">
    <source>
        <dbReference type="Proteomes" id="UP000027734"/>
    </source>
</evidence>
<feature type="transmembrane region" description="Helical" evidence="1">
    <location>
        <begin position="20"/>
        <end position="39"/>
    </location>
</feature>
<reference evidence="2 3" key="1">
    <citation type="submission" date="2014-01" db="EMBL/GenBank/DDBJ databases">
        <title>Sulfitobacter donghicola JCM 14565 Genome Sequencing.</title>
        <authorList>
            <person name="Lai Q."/>
            <person name="Hong Z."/>
        </authorList>
    </citation>
    <scope>NUCLEOTIDE SEQUENCE [LARGE SCALE GENOMIC DNA]</scope>
    <source>
        <strain evidence="2 3">JCM 14565</strain>
    </source>
</reference>
<evidence type="ECO:0000313" key="2">
    <source>
        <dbReference type="EMBL" id="KEJ89069.1"/>
    </source>
</evidence>
<organism evidence="2 3">
    <name type="scientific">Sulfitobacter donghicola DSW-25 = KCTC 12864 = JCM 14565</name>
    <dbReference type="NCBI Taxonomy" id="1300350"/>
    <lineage>
        <taxon>Bacteria</taxon>
        <taxon>Pseudomonadati</taxon>
        <taxon>Pseudomonadota</taxon>
        <taxon>Alphaproteobacteria</taxon>
        <taxon>Rhodobacterales</taxon>
        <taxon>Roseobacteraceae</taxon>
        <taxon>Sulfitobacter</taxon>
    </lineage>
</organism>
<comment type="caution">
    <text evidence="2">The sequence shown here is derived from an EMBL/GenBank/DDBJ whole genome shotgun (WGS) entry which is preliminary data.</text>
</comment>
<name>A0A073IH36_9RHOB</name>
<evidence type="ECO:0008006" key="4">
    <source>
        <dbReference type="Google" id="ProtNLM"/>
    </source>
</evidence>
<dbReference type="OrthoDB" id="5525128at2"/>
<dbReference type="STRING" id="1300350.Z948_1069"/>
<keyword evidence="1" id="KW-0812">Transmembrane</keyword>
<protein>
    <recommendedName>
        <fullName evidence="4">Pilus assembly protein</fullName>
    </recommendedName>
</protein>
<dbReference type="EMBL" id="JAMC01000004">
    <property type="protein sequence ID" value="KEJ89069.1"/>
    <property type="molecule type" value="Genomic_DNA"/>
</dbReference>
<accession>A0A073IH36</accession>
<proteinExistence type="predicted"/>